<keyword evidence="8" id="KW-0408">Iron</keyword>
<feature type="domain" description="TonB-dependent receptor plug" evidence="18">
    <location>
        <begin position="67"/>
        <end position="164"/>
    </location>
</feature>
<evidence type="ECO:0000256" key="13">
    <source>
        <dbReference type="ARBA" id="ARBA00023237"/>
    </source>
</evidence>
<evidence type="ECO:0000256" key="16">
    <source>
        <dbReference type="SAM" id="SignalP"/>
    </source>
</evidence>
<dbReference type="InterPro" id="IPR000531">
    <property type="entry name" value="Beta-barrel_TonB"/>
</dbReference>
<protein>
    <submittedName>
        <fullName evidence="19">Outer-membrane receptor for ferric coprogen and ferric-rhodotorulic acid</fullName>
    </submittedName>
</protein>
<evidence type="ECO:0000256" key="3">
    <source>
        <dbReference type="ARBA" id="ARBA00022448"/>
    </source>
</evidence>
<dbReference type="GO" id="GO:0015344">
    <property type="term" value="F:siderophore uptake transmembrane transporter activity"/>
    <property type="evidence" value="ECO:0007669"/>
    <property type="project" value="TreeGrafter"/>
</dbReference>
<evidence type="ECO:0000256" key="6">
    <source>
        <dbReference type="ARBA" id="ARBA00022692"/>
    </source>
</evidence>
<dbReference type="RefSeq" id="WP_104001740.1">
    <property type="nucleotide sequence ID" value="NZ_FNVQ01000001.1"/>
</dbReference>
<dbReference type="OrthoDB" id="6127007at2"/>
<organism evidence="19 20">
    <name type="scientific">Marinobacterium lutimaris</name>
    <dbReference type="NCBI Taxonomy" id="568106"/>
    <lineage>
        <taxon>Bacteria</taxon>
        <taxon>Pseudomonadati</taxon>
        <taxon>Pseudomonadota</taxon>
        <taxon>Gammaproteobacteria</taxon>
        <taxon>Oceanospirillales</taxon>
        <taxon>Oceanospirillaceae</taxon>
        <taxon>Marinobacterium</taxon>
    </lineage>
</organism>
<dbReference type="AlphaFoldDB" id="A0A1H5VNY8"/>
<dbReference type="GO" id="GO:0015891">
    <property type="term" value="P:siderophore transport"/>
    <property type="evidence" value="ECO:0007669"/>
    <property type="project" value="InterPro"/>
</dbReference>
<comment type="similarity">
    <text evidence="2 14 15">Belongs to the TonB-dependent receptor family.</text>
</comment>
<dbReference type="InterPro" id="IPR036942">
    <property type="entry name" value="Beta-barrel_TonB_sf"/>
</dbReference>
<dbReference type="Pfam" id="PF07715">
    <property type="entry name" value="Plug"/>
    <property type="match status" value="1"/>
</dbReference>
<dbReference type="FunFam" id="2.170.130.10:FF:000010">
    <property type="entry name" value="Ferripyoverdine receptor"/>
    <property type="match status" value="1"/>
</dbReference>
<evidence type="ECO:0000313" key="20">
    <source>
        <dbReference type="Proteomes" id="UP000236745"/>
    </source>
</evidence>
<name>A0A1H5VNY8_9GAMM</name>
<evidence type="ECO:0000256" key="1">
    <source>
        <dbReference type="ARBA" id="ARBA00004571"/>
    </source>
</evidence>
<dbReference type="GO" id="GO:0009279">
    <property type="term" value="C:cell outer membrane"/>
    <property type="evidence" value="ECO:0007669"/>
    <property type="project" value="UniProtKB-SubCell"/>
</dbReference>
<feature type="domain" description="TonB-dependent receptor-like beta-barrel" evidence="17">
    <location>
        <begin position="244"/>
        <end position="673"/>
    </location>
</feature>
<evidence type="ECO:0000256" key="5">
    <source>
        <dbReference type="ARBA" id="ARBA00022496"/>
    </source>
</evidence>
<evidence type="ECO:0000256" key="8">
    <source>
        <dbReference type="ARBA" id="ARBA00023004"/>
    </source>
</evidence>
<evidence type="ECO:0000259" key="17">
    <source>
        <dbReference type="Pfam" id="PF00593"/>
    </source>
</evidence>
<keyword evidence="12 19" id="KW-0675">Receptor</keyword>
<keyword evidence="4 14" id="KW-1134">Transmembrane beta strand</keyword>
<evidence type="ECO:0000256" key="11">
    <source>
        <dbReference type="ARBA" id="ARBA00023136"/>
    </source>
</evidence>
<accession>A0A1H5VNY8</accession>
<evidence type="ECO:0000256" key="15">
    <source>
        <dbReference type="RuleBase" id="RU003357"/>
    </source>
</evidence>
<keyword evidence="10 15" id="KW-0798">TonB box</keyword>
<dbReference type="PANTHER" id="PTHR32552">
    <property type="entry name" value="FERRICHROME IRON RECEPTOR-RELATED"/>
    <property type="match status" value="1"/>
</dbReference>
<gene>
    <name evidence="19" type="ORF">SAMN05444390_101782</name>
</gene>
<keyword evidence="13 14" id="KW-0998">Cell outer membrane</keyword>
<dbReference type="InterPro" id="IPR012910">
    <property type="entry name" value="Plug_dom"/>
</dbReference>
<keyword evidence="7 16" id="KW-0732">Signal</keyword>
<evidence type="ECO:0000256" key="9">
    <source>
        <dbReference type="ARBA" id="ARBA00023065"/>
    </source>
</evidence>
<feature type="chain" id="PRO_5009287460" evidence="16">
    <location>
        <begin position="24"/>
        <end position="703"/>
    </location>
</feature>
<dbReference type="Proteomes" id="UP000236745">
    <property type="component" value="Unassembled WGS sequence"/>
</dbReference>
<keyword evidence="20" id="KW-1185">Reference proteome</keyword>
<sequence>MRAYKHQALALVIAALASSGASAESTVEGTAEPDNTDAESEFTLLGPLVVYGEPEKTKSATKLGLSIYETPQTVSVISRDQMDDFSLRNAEEVLRYTPGVTVERVETDRTYYTARGFDIVNFQYDGVGVPFSYGLNQGHDDSFIYEQVEVVKGATGLITGLANPSATINFVRKRPTDETQAHFAASAGSWDYGRVEADVSGQLIENRLKGRLVVAKQTSDSYMDRYSQDTNVFYGVLTADLTDASRLTVGHSINDGHSDGNISGGLPLFYADGGVTNFDRSTNTATDWAYQDVKQTRSFVEYEHDLNDRWMAKLIYTHAVQDKDWDTFYTTGAPDRTTGLGLSADASRYDARDKQDVFDMYVTGTFDAWGQEHELVVGANYADIDLTASSRYASAWHYDPLGSDWAEGNTPRPEFDLFDPATQTTDIEQDQTSYYLSTRLRATDKLAVLLGARTIDSEQSGISYGADQDASVDETVPYAGLTYAALPGTMLYGSYSKVYQPQTWVDSSLEPLGAVEGDSWEVGIKQELFDSGLVLTLAHFGSRQDNFGEWESVDQASGLNIYRGVEYDSKGFEIELAGQVTDNLQLSAGFTALQIDDVDGHETRTYIPTRQFKLATSYRVPSMENLRIGGGVRWQNEIYYNGVEVQDSYALVDLFAKHQLTDNVSLALNINNLTNEEYFESPQWGQVLYGEPRRVLGTLTWKY</sequence>
<keyword evidence="11 14" id="KW-0472">Membrane</keyword>
<comment type="subcellular location">
    <subcellularLocation>
        <location evidence="1 14">Cell outer membrane</location>
        <topology evidence="1 14">Multi-pass membrane protein</topology>
    </subcellularLocation>
</comment>
<dbReference type="GO" id="GO:0038023">
    <property type="term" value="F:signaling receptor activity"/>
    <property type="evidence" value="ECO:0007669"/>
    <property type="project" value="InterPro"/>
</dbReference>
<dbReference type="PANTHER" id="PTHR32552:SF74">
    <property type="entry name" value="HYDROXAMATE SIDEROPHORE RECEPTOR FHUE"/>
    <property type="match status" value="1"/>
</dbReference>
<dbReference type="NCBIfam" id="TIGR01783">
    <property type="entry name" value="TonB-siderophor"/>
    <property type="match status" value="1"/>
</dbReference>
<proteinExistence type="inferred from homology"/>
<dbReference type="CDD" id="cd01347">
    <property type="entry name" value="ligand_gated_channel"/>
    <property type="match status" value="1"/>
</dbReference>
<dbReference type="InterPro" id="IPR010105">
    <property type="entry name" value="TonB_sidphr_rcpt"/>
</dbReference>
<evidence type="ECO:0000256" key="10">
    <source>
        <dbReference type="ARBA" id="ARBA00023077"/>
    </source>
</evidence>
<dbReference type="SUPFAM" id="SSF56935">
    <property type="entry name" value="Porins"/>
    <property type="match status" value="1"/>
</dbReference>
<evidence type="ECO:0000256" key="4">
    <source>
        <dbReference type="ARBA" id="ARBA00022452"/>
    </source>
</evidence>
<evidence type="ECO:0000256" key="7">
    <source>
        <dbReference type="ARBA" id="ARBA00022729"/>
    </source>
</evidence>
<dbReference type="PROSITE" id="PS52016">
    <property type="entry name" value="TONB_DEPENDENT_REC_3"/>
    <property type="match status" value="1"/>
</dbReference>
<keyword evidence="9" id="KW-0406">Ion transport</keyword>
<dbReference type="InterPro" id="IPR037066">
    <property type="entry name" value="Plug_dom_sf"/>
</dbReference>
<evidence type="ECO:0000256" key="14">
    <source>
        <dbReference type="PROSITE-ProRule" id="PRU01360"/>
    </source>
</evidence>
<evidence type="ECO:0000259" key="18">
    <source>
        <dbReference type="Pfam" id="PF07715"/>
    </source>
</evidence>
<keyword evidence="6 14" id="KW-0812">Transmembrane</keyword>
<dbReference type="Gene3D" id="2.170.130.10">
    <property type="entry name" value="TonB-dependent receptor, plug domain"/>
    <property type="match status" value="1"/>
</dbReference>
<dbReference type="Gene3D" id="2.40.170.20">
    <property type="entry name" value="TonB-dependent receptor, beta-barrel domain"/>
    <property type="match status" value="1"/>
</dbReference>
<dbReference type="EMBL" id="FNVQ01000001">
    <property type="protein sequence ID" value="SEF88541.1"/>
    <property type="molecule type" value="Genomic_DNA"/>
</dbReference>
<keyword evidence="3 14" id="KW-0813">Transport</keyword>
<reference evidence="19 20" key="1">
    <citation type="submission" date="2016-10" db="EMBL/GenBank/DDBJ databases">
        <authorList>
            <person name="de Groot N.N."/>
        </authorList>
    </citation>
    <scope>NUCLEOTIDE SEQUENCE [LARGE SCALE GENOMIC DNA]</scope>
    <source>
        <strain evidence="19 20">DSM 22012</strain>
    </source>
</reference>
<evidence type="ECO:0000256" key="2">
    <source>
        <dbReference type="ARBA" id="ARBA00009810"/>
    </source>
</evidence>
<dbReference type="InterPro" id="IPR039426">
    <property type="entry name" value="TonB-dep_rcpt-like"/>
</dbReference>
<evidence type="ECO:0000256" key="12">
    <source>
        <dbReference type="ARBA" id="ARBA00023170"/>
    </source>
</evidence>
<evidence type="ECO:0000313" key="19">
    <source>
        <dbReference type="EMBL" id="SEF88541.1"/>
    </source>
</evidence>
<keyword evidence="5" id="KW-0410">Iron transport</keyword>
<dbReference type="Pfam" id="PF00593">
    <property type="entry name" value="TonB_dep_Rec_b-barrel"/>
    <property type="match status" value="1"/>
</dbReference>
<feature type="signal peptide" evidence="16">
    <location>
        <begin position="1"/>
        <end position="23"/>
    </location>
</feature>